<evidence type="ECO:0000256" key="2">
    <source>
        <dbReference type="ARBA" id="ARBA00022618"/>
    </source>
</evidence>
<feature type="transmembrane region" description="Helical" evidence="7">
    <location>
        <begin position="37"/>
        <end position="55"/>
    </location>
</feature>
<comment type="function">
    <text evidence="7">Essential cell division protein.</text>
</comment>
<evidence type="ECO:0000256" key="4">
    <source>
        <dbReference type="ARBA" id="ARBA00022989"/>
    </source>
</evidence>
<dbReference type="Proteomes" id="UP001209318">
    <property type="component" value="Unassembled WGS sequence"/>
</dbReference>
<evidence type="ECO:0000256" key="8">
    <source>
        <dbReference type="NCBIfam" id="TIGR02209"/>
    </source>
</evidence>
<comment type="subcellular location">
    <subcellularLocation>
        <location evidence="7">Cell membrane</location>
        <topology evidence="7">Single-pass type II membrane protein</topology>
    </subcellularLocation>
    <text evidence="7">Localizes to the division septum where it forms a ring structure.</text>
</comment>
<evidence type="ECO:0000313" key="10">
    <source>
        <dbReference type="Proteomes" id="UP001209318"/>
    </source>
</evidence>
<keyword evidence="5 7" id="KW-0472">Membrane</keyword>
<organism evidence="9 10">
    <name type="scientific">Perspicuibacillus lycopersici</name>
    <dbReference type="NCBI Taxonomy" id="1325689"/>
    <lineage>
        <taxon>Bacteria</taxon>
        <taxon>Bacillati</taxon>
        <taxon>Bacillota</taxon>
        <taxon>Bacilli</taxon>
        <taxon>Bacillales</taxon>
        <taxon>Bacillaceae</taxon>
        <taxon>Perspicuibacillus</taxon>
    </lineage>
</organism>
<evidence type="ECO:0000256" key="7">
    <source>
        <dbReference type="HAMAP-Rule" id="MF_00910"/>
    </source>
</evidence>
<comment type="caution">
    <text evidence="9">The sequence shown here is derived from an EMBL/GenBank/DDBJ whole genome shotgun (WGS) entry which is preliminary data.</text>
</comment>
<sequence length="120" mass="13868">MSNLARQLQREEVQHQQQEKRRTTVIKKSKVTKGEKFFYILFVAMVVLFSVKIIGSQAAIYKVNKQIQIIQSDITDQQRVTEDLQAQVDELSEYGRLLDAAKKQGLTMNENNVKVVQNNK</sequence>
<keyword evidence="3 7" id="KW-0812">Transmembrane</keyword>
<protein>
    <recommendedName>
        <fullName evidence="7 8">Cell division protein FtsL</fullName>
    </recommendedName>
</protein>
<dbReference type="EMBL" id="JAOUSF010000001">
    <property type="protein sequence ID" value="MCU9612204.1"/>
    <property type="molecule type" value="Genomic_DNA"/>
</dbReference>
<proteinExistence type="inferred from homology"/>
<keyword evidence="2 7" id="KW-0132">Cell division</keyword>
<evidence type="ECO:0000313" key="9">
    <source>
        <dbReference type="EMBL" id="MCU9612204.1"/>
    </source>
</evidence>
<comment type="similarity">
    <text evidence="7">Belongs to the FtsL family.</text>
</comment>
<dbReference type="InterPro" id="IPR011922">
    <property type="entry name" value="Cell_div_FtsL"/>
</dbReference>
<keyword evidence="6 7" id="KW-0131">Cell cycle</keyword>
<dbReference type="HAMAP" id="MF_00910">
    <property type="entry name" value="FtsL"/>
    <property type="match status" value="1"/>
</dbReference>
<reference evidence="9" key="1">
    <citation type="submission" date="2022-10" db="EMBL/GenBank/DDBJ databases">
        <title>Description of Fervidibacillus gen. nov. in the family Fervidibacillaceae fam. nov. with two species, Fervidibacillus albus sp. nov., and Fervidibacillus halotolerans sp. nov., isolated from tidal flat sediments.</title>
        <authorList>
            <person name="Kwon K.K."/>
            <person name="Yang S.-H."/>
        </authorList>
    </citation>
    <scope>NUCLEOTIDE SEQUENCE</scope>
    <source>
        <strain evidence="9">JCM 19140</strain>
    </source>
</reference>
<dbReference type="NCBIfam" id="TIGR02209">
    <property type="entry name" value="ftsL_broad"/>
    <property type="match status" value="1"/>
</dbReference>
<keyword evidence="10" id="KW-1185">Reference proteome</keyword>
<keyword evidence="1 7" id="KW-1003">Cell membrane</keyword>
<evidence type="ECO:0000256" key="5">
    <source>
        <dbReference type="ARBA" id="ARBA00023136"/>
    </source>
</evidence>
<evidence type="ECO:0000256" key="1">
    <source>
        <dbReference type="ARBA" id="ARBA00022475"/>
    </source>
</evidence>
<keyword evidence="4 7" id="KW-1133">Transmembrane helix</keyword>
<dbReference type="GO" id="GO:0032153">
    <property type="term" value="C:cell division site"/>
    <property type="evidence" value="ECO:0007669"/>
    <property type="project" value="UniProtKB-UniRule"/>
</dbReference>
<evidence type="ECO:0000256" key="6">
    <source>
        <dbReference type="ARBA" id="ARBA00023306"/>
    </source>
</evidence>
<dbReference type="Pfam" id="PF04977">
    <property type="entry name" value="DivIC"/>
    <property type="match status" value="1"/>
</dbReference>
<dbReference type="GO" id="GO:0043093">
    <property type="term" value="P:FtsZ-dependent cytokinesis"/>
    <property type="evidence" value="ECO:0007669"/>
    <property type="project" value="UniProtKB-UniRule"/>
</dbReference>
<dbReference type="GO" id="GO:0005886">
    <property type="term" value="C:plasma membrane"/>
    <property type="evidence" value="ECO:0007669"/>
    <property type="project" value="UniProtKB-SubCell"/>
</dbReference>
<evidence type="ECO:0000256" key="3">
    <source>
        <dbReference type="ARBA" id="ARBA00022692"/>
    </source>
</evidence>
<gene>
    <name evidence="7 9" type="primary">ftsL</name>
    <name evidence="9" type="ORF">OEV98_01345</name>
</gene>
<accession>A0AAE3LPC5</accession>
<dbReference type="InterPro" id="IPR007060">
    <property type="entry name" value="FtsL/DivIC"/>
</dbReference>
<name>A0AAE3LPC5_9BACI</name>
<dbReference type="AlphaFoldDB" id="A0AAE3LPC5"/>
<dbReference type="RefSeq" id="WP_263071341.1">
    <property type="nucleotide sequence ID" value="NZ_JAOUSF010000001.1"/>
</dbReference>